<sequence length="87" mass="9096">MSEAMDDDIPSSDSSGANSAASGEGYIADFSEGANSADSGNISMTNGEGDAGDYYVYTPSPTPYYVYNLQTESQNLPGIRSALDCFI</sequence>
<protein>
    <submittedName>
        <fullName evidence="2">Predicted protein</fullName>
    </submittedName>
</protein>
<name>D7MP56_ARALL</name>
<feature type="region of interest" description="Disordered" evidence="1">
    <location>
        <begin position="1"/>
        <end position="51"/>
    </location>
</feature>
<gene>
    <name evidence="2" type="ORF">ARALYDRAFT_917298</name>
</gene>
<feature type="compositionally biased region" description="Low complexity" evidence="1">
    <location>
        <begin position="11"/>
        <end position="25"/>
    </location>
</feature>
<proteinExistence type="predicted"/>
<evidence type="ECO:0000256" key="1">
    <source>
        <dbReference type="SAM" id="MobiDB-lite"/>
    </source>
</evidence>
<dbReference type="AlphaFoldDB" id="D7MP56"/>
<reference evidence="3" key="1">
    <citation type="journal article" date="2011" name="Nat. Genet.">
        <title>The Arabidopsis lyrata genome sequence and the basis of rapid genome size change.</title>
        <authorList>
            <person name="Hu T.T."/>
            <person name="Pattyn P."/>
            <person name="Bakker E.G."/>
            <person name="Cao J."/>
            <person name="Cheng J.-F."/>
            <person name="Clark R.M."/>
            <person name="Fahlgren N."/>
            <person name="Fawcett J.A."/>
            <person name="Grimwood J."/>
            <person name="Gundlach H."/>
            <person name="Haberer G."/>
            <person name="Hollister J.D."/>
            <person name="Ossowski S."/>
            <person name="Ottilar R.P."/>
            <person name="Salamov A.A."/>
            <person name="Schneeberger K."/>
            <person name="Spannagl M."/>
            <person name="Wang X."/>
            <person name="Yang L."/>
            <person name="Nasrallah M.E."/>
            <person name="Bergelson J."/>
            <person name="Carrington J.C."/>
            <person name="Gaut B.S."/>
            <person name="Schmutz J."/>
            <person name="Mayer K.F.X."/>
            <person name="Van de Peer Y."/>
            <person name="Grigoriev I.V."/>
            <person name="Nordborg M."/>
            <person name="Weigel D."/>
            <person name="Guo Y.-L."/>
        </authorList>
    </citation>
    <scope>NUCLEOTIDE SEQUENCE [LARGE SCALE GENOMIC DNA]</scope>
    <source>
        <strain evidence="3">cv. MN47</strain>
    </source>
</reference>
<feature type="compositionally biased region" description="Polar residues" evidence="1">
    <location>
        <begin position="33"/>
        <end position="46"/>
    </location>
</feature>
<dbReference type="EMBL" id="GL348720">
    <property type="protein sequence ID" value="EFH39908.1"/>
    <property type="molecule type" value="Genomic_DNA"/>
</dbReference>
<dbReference type="Proteomes" id="UP000008694">
    <property type="component" value="Unassembled WGS sequence"/>
</dbReference>
<evidence type="ECO:0000313" key="3">
    <source>
        <dbReference type="Proteomes" id="UP000008694"/>
    </source>
</evidence>
<organism evidence="3">
    <name type="scientific">Arabidopsis lyrata subsp. lyrata</name>
    <name type="common">Lyre-leaved rock-cress</name>
    <dbReference type="NCBI Taxonomy" id="81972"/>
    <lineage>
        <taxon>Eukaryota</taxon>
        <taxon>Viridiplantae</taxon>
        <taxon>Streptophyta</taxon>
        <taxon>Embryophyta</taxon>
        <taxon>Tracheophyta</taxon>
        <taxon>Spermatophyta</taxon>
        <taxon>Magnoliopsida</taxon>
        <taxon>eudicotyledons</taxon>
        <taxon>Gunneridae</taxon>
        <taxon>Pentapetalae</taxon>
        <taxon>rosids</taxon>
        <taxon>malvids</taxon>
        <taxon>Brassicales</taxon>
        <taxon>Brassicaceae</taxon>
        <taxon>Camelineae</taxon>
        <taxon>Arabidopsis</taxon>
    </lineage>
</organism>
<feature type="compositionally biased region" description="Acidic residues" evidence="1">
    <location>
        <begin position="1"/>
        <end position="10"/>
    </location>
</feature>
<keyword evidence="3" id="KW-1185">Reference proteome</keyword>
<accession>D7MP56</accession>
<dbReference type="Gramene" id="scaffold_800698.1">
    <property type="protein sequence ID" value="scaffold_800698.1"/>
    <property type="gene ID" value="scaffold_800698.1"/>
</dbReference>
<evidence type="ECO:0000313" key="2">
    <source>
        <dbReference type="EMBL" id="EFH39908.1"/>
    </source>
</evidence>
<dbReference type="HOGENOM" id="CLU_2486404_0_0_1"/>